<evidence type="ECO:0000256" key="6">
    <source>
        <dbReference type="ARBA" id="ARBA00023163"/>
    </source>
</evidence>
<feature type="domain" description="BED-type" evidence="9">
    <location>
        <begin position="1"/>
        <end position="52"/>
    </location>
</feature>
<keyword evidence="11" id="KW-1185">Reference proteome</keyword>
<dbReference type="Gene3D" id="1.10.10.1070">
    <property type="entry name" value="Zinc finger, BED domain-containing"/>
    <property type="match status" value="1"/>
</dbReference>
<evidence type="ECO:0000256" key="7">
    <source>
        <dbReference type="ARBA" id="ARBA00023242"/>
    </source>
</evidence>
<dbReference type="PROSITE" id="PS50808">
    <property type="entry name" value="ZF_BED"/>
    <property type="match status" value="1"/>
</dbReference>
<dbReference type="InterPro" id="IPR012337">
    <property type="entry name" value="RNaseH-like_sf"/>
</dbReference>
<dbReference type="GO" id="GO:0008270">
    <property type="term" value="F:zinc ion binding"/>
    <property type="evidence" value="ECO:0007669"/>
    <property type="project" value="UniProtKB-KW"/>
</dbReference>
<dbReference type="InterPro" id="IPR003656">
    <property type="entry name" value="Znf_BED"/>
</dbReference>
<keyword evidence="4" id="KW-0862">Zinc</keyword>
<evidence type="ECO:0000256" key="1">
    <source>
        <dbReference type="ARBA" id="ARBA00004123"/>
    </source>
</evidence>
<dbReference type="SUPFAM" id="SSF57667">
    <property type="entry name" value="beta-beta-alpha zinc fingers"/>
    <property type="match status" value="1"/>
</dbReference>
<evidence type="ECO:0000256" key="2">
    <source>
        <dbReference type="ARBA" id="ARBA00022723"/>
    </source>
</evidence>
<evidence type="ECO:0000259" key="9">
    <source>
        <dbReference type="PROSITE" id="PS50808"/>
    </source>
</evidence>
<evidence type="ECO:0000313" key="11">
    <source>
        <dbReference type="Proteomes" id="UP000007819"/>
    </source>
</evidence>
<evidence type="ECO:0000256" key="8">
    <source>
        <dbReference type="PROSITE-ProRule" id="PRU00027"/>
    </source>
</evidence>
<dbReference type="PANTHER" id="PTHR46481:SF10">
    <property type="entry name" value="ZINC FINGER BED DOMAIN-CONTAINING PROTEIN 39"/>
    <property type="match status" value="1"/>
</dbReference>
<reference evidence="11" key="1">
    <citation type="submission" date="2010-06" db="EMBL/GenBank/DDBJ databases">
        <authorList>
            <person name="Jiang H."/>
            <person name="Abraham K."/>
            <person name="Ali S."/>
            <person name="Alsbrooks S.L."/>
            <person name="Anim B.N."/>
            <person name="Anosike U.S."/>
            <person name="Attaway T."/>
            <person name="Bandaranaike D.P."/>
            <person name="Battles P.K."/>
            <person name="Bell S.N."/>
            <person name="Bell A.V."/>
            <person name="Beltran B."/>
            <person name="Bickham C."/>
            <person name="Bustamante Y."/>
            <person name="Caleb T."/>
            <person name="Canada A."/>
            <person name="Cardenas V."/>
            <person name="Carter K."/>
            <person name="Chacko J."/>
            <person name="Chandrabose M.N."/>
            <person name="Chavez D."/>
            <person name="Chavez A."/>
            <person name="Chen L."/>
            <person name="Chu H.-S."/>
            <person name="Claassen K.J."/>
            <person name="Cockrell R."/>
            <person name="Collins M."/>
            <person name="Cooper J.A."/>
            <person name="Cree A."/>
            <person name="Curry S.M."/>
            <person name="Da Y."/>
            <person name="Dao M.D."/>
            <person name="Das B."/>
            <person name="Davila M.-L."/>
            <person name="Davy-Carroll L."/>
            <person name="Denson S."/>
            <person name="Dinh H."/>
            <person name="Ebong V.E."/>
            <person name="Edwards J.R."/>
            <person name="Egan A."/>
            <person name="El-Daye J."/>
            <person name="Escobedo L."/>
            <person name="Fernandez S."/>
            <person name="Fernando P.R."/>
            <person name="Flagg N."/>
            <person name="Forbes L.D."/>
            <person name="Fowler R.G."/>
            <person name="Fu Q."/>
            <person name="Gabisi R.A."/>
            <person name="Ganer J."/>
            <person name="Garbino Pronczuk A."/>
            <person name="Garcia R.M."/>
            <person name="Garner T."/>
            <person name="Garrett T.E."/>
            <person name="Gonzalez D.A."/>
            <person name="Hamid H."/>
            <person name="Hawkins E.S."/>
            <person name="Hirani K."/>
            <person name="Hogues M.E."/>
            <person name="Hollins B."/>
            <person name="Hsiao C.-H."/>
            <person name="Jabil R."/>
            <person name="James M.L."/>
            <person name="Jhangiani S.N."/>
            <person name="Johnson B."/>
            <person name="Johnson Q."/>
            <person name="Joshi V."/>
            <person name="Kalu J.B."/>
            <person name="Kam C."/>
            <person name="Kashfia A."/>
            <person name="Keebler J."/>
            <person name="Kisamo H."/>
            <person name="Kovar C.L."/>
            <person name="Lago L.A."/>
            <person name="Lai C.-Y."/>
            <person name="Laidlaw J."/>
            <person name="Lara F."/>
            <person name="Le T.-K."/>
            <person name="Lee S.L."/>
            <person name="Legall F.H."/>
            <person name="Lemon S.J."/>
            <person name="Lewis L.R."/>
            <person name="Li B."/>
            <person name="Liu Y."/>
            <person name="Liu Y.-S."/>
            <person name="Lopez J."/>
            <person name="Lozado R.J."/>
            <person name="Lu J."/>
            <person name="Madu R.C."/>
            <person name="Maheshwari M."/>
            <person name="Maheshwari R."/>
            <person name="Malloy K."/>
            <person name="Martinez E."/>
            <person name="Mathew T."/>
            <person name="Mercado I.C."/>
            <person name="Mercado C."/>
            <person name="Meyer B."/>
            <person name="Montgomery K."/>
            <person name="Morgan M.B."/>
            <person name="Munidasa M."/>
            <person name="Nazareth L.V."/>
            <person name="Nelson J."/>
            <person name="Ng B.M."/>
            <person name="Nguyen N.B."/>
            <person name="Nguyen P.Q."/>
            <person name="Nguyen T."/>
            <person name="Obregon M."/>
            <person name="Okwuonu G.O."/>
            <person name="Onwere C.G."/>
            <person name="Orozco G."/>
            <person name="Parra A."/>
            <person name="Patel S."/>
            <person name="Patil S."/>
            <person name="Perez A."/>
            <person name="Perez Y."/>
            <person name="Pham C."/>
            <person name="Primus E.L."/>
            <person name="Pu L.-L."/>
            <person name="Puazo M."/>
            <person name="Qin X."/>
            <person name="Quiroz J.B."/>
            <person name="Reese J."/>
            <person name="Richards S."/>
            <person name="Rives C.M."/>
            <person name="Robberts R."/>
            <person name="Ruiz S.J."/>
            <person name="Ruiz M.J."/>
            <person name="Santibanez J."/>
            <person name="Schneider B.W."/>
            <person name="Sisson I."/>
            <person name="Smith M."/>
            <person name="Sodergren E."/>
            <person name="Song X.-Z."/>
            <person name="Song B.B."/>
            <person name="Summersgill H."/>
            <person name="Thelus R."/>
            <person name="Thornton R.D."/>
            <person name="Trejos Z.Y."/>
            <person name="Usmani K."/>
            <person name="Vattathil S."/>
            <person name="Villasana D."/>
            <person name="Walker D.L."/>
            <person name="Wang S."/>
            <person name="Wang K."/>
            <person name="White C.S."/>
            <person name="Williams A.C."/>
            <person name="Williamson J."/>
            <person name="Wilson K."/>
            <person name="Woghiren I.O."/>
            <person name="Woodworth J.R."/>
            <person name="Worley K.C."/>
            <person name="Wright R.A."/>
            <person name="Wu W."/>
            <person name="Young L."/>
            <person name="Zhang L."/>
            <person name="Zhang J."/>
            <person name="Zhu Y."/>
            <person name="Muzny D.M."/>
            <person name="Weinstock G."/>
            <person name="Gibbs R.A."/>
        </authorList>
    </citation>
    <scope>NUCLEOTIDE SEQUENCE [LARGE SCALE GENOMIC DNA]</scope>
    <source>
        <strain evidence="11">LSR1</strain>
    </source>
</reference>
<dbReference type="GO" id="GO:0005634">
    <property type="term" value="C:nucleus"/>
    <property type="evidence" value="ECO:0007669"/>
    <property type="project" value="UniProtKB-SubCell"/>
</dbReference>
<dbReference type="RefSeq" id="XP_008178807.1">
    <property type="nucleotide sequence ID" value="XM_008180585.1"/>
</dbReference>
<dbReference type="AlphaFoldDB" id="A0A8R2B269"/>
<dbReference type="SUPFAM" id="SSF53098">
    <property type="entry name" value="Ribonuclease H-like"/>
    <property type="match status" value="1"/>
</dbReference>
<dbReference type="SMART" id="SM00614">
    <property type="entry name" value="ZnF_BED"/>
    <property type="match status" value="1"/>
</dbReference>
<dbReference type="GO" id="GO:0009791">
    <property type="term" value="P:post-embryonic development"/>
    <property type="evidence" value="ECO:0007669"/>
    <property type="project" value="UniProtKB-ARBA"/>
</dbReference>
<dbReference type="InterPro" id="IPR036236">
    <property type="entry name" value="Znf_C2H2_sf"/>
</dbReference>
<keyword evidence="3 8" id="KW-0863">Zinc-finger</keyword>
<dbReference type="InterPro" id="IPR052035">
    <property type="entry name" value="ZnF_BED_domain_contain"/>
</dbReference>
<dbReference type="Pfam" id="PF02892">
    <property type="entry name" value="zf-BED"/>
    <property type="match status" value="1"/>
</dbReference>
<proteinExistence type="predicted"/>
<dbReference type="Proteomes" id="UP000007819">
    <property type="component" value="Unassembled WGS sequence"/>
</dbReference>
<keyword evidence="2" id="KW-0479">Metal-binding</keyword>
<dbReference type="KEGG" id="api:100573290"/>
<evidence type="ECO:0000256" key="4">
    <source>
        <dbReference type="ARBA" id="ARBA00022833"/>
    </source>
</evidence>
<dbReference type="EnsemblMetazoa" id="XM_008180585.1">
    <property type="protein sequence ID" value="XP_008178807.1"/>
    <property type="gene ID" value="LOC100573290"/>
</dbReference>
<dbReference type="GeneID" id="100573290"/>
<dbReference type="OrthoDB" id="6600208at2759"/>
<evidence type="ECO:0000313" key="10">
    <source>
        <dbReference type="EnsemblMetazoa" id="XP_008178807.1"/>
    </source>
</evidence>
<keyword evidence="7" id="KW-0539">Nucleus</keyword>
<dbReference type="PANTHER" id="PTHR46481">
    <property type="entry name" value="ZINC FINGER BED DOMAIN-CONTAINING PROTEIN 4"/>
    <property type="match status" value="1"/>
</dbReference>
<protein>
    <recommendedName>
        <fullName evidence="9">BED-type domain-containing protein</fullName>
    </recommendedName>
</protein>
<dbReference type="SUPFAM" id="SSF140996">
    <property type="entry name" value="Hermes dimerisation domain"/>
    <property type="match status" value="1"/>
</dbReference>
<dbReference type="GO" id="GO:0003677">
    <property type="term" value="F:DNA binding"/>
    <property type="evidence" value="ECO:0007669"/>
    <property type="project" value="InterPro"/>
</dbReference>
<accession>A0A8R2B269</accession>
<comment type="subcellular location">
    <subcellularLocation>
        <location evidence="1">Nucleus</location>
    </subcellularLocation>
</comment>
<organism evidence="10 11">
    <name type="scientific">Acyrthosiphon pisum</name>
    <name type="common">Pea aphid</name>
    <dbReference type="NCBI Taxonomy" id="7029"/>
    <lineage>
        <taxon>Eukaryota</taxon>
        <taxon>Metazoa</taxon>
        <taxon>Ecdysozoa</taxon>
        <taxon>Arthropoda</taxon>
        <taxon>Hexapoda</taxon>
        <taxon>Insecta</taxon>
        <taxon>Pterygota</taxon>
        <taxon>Neoptera</taxon>
        <taxon>Paraneoptera</taxon>
        <taxon>Hemiptera</taxon>
        <taxon>Sternorrhyncha</taxon>
        <taxon>Aphidomorpha</taxon>
        <taxon>Aphidoidea</taxon>
        <taxon>Aphididae</taxon>
        <taxon>Macrosiphini</taxon>
        <taxon>Acyrthosiphon</taxon>
    </lineage>
</organism>
<sequence>MAPSKLWRSFTKIDQYSASCNECKQVIKTSGNTSNLKAHLDKRLKKAEAGEAYNNTCRKDVSNDPDDPDYVFQDDSSAGCAADISSIASSSKTIVSIPKSSPNQRQQNINQVFKQISSMSVGGTQHKCITDAIAYFLCKDNKAFSTIEGKGFRNMVNKLNPLYKVPCRNTIKTYIDDKYKIVESKFRLDLKTILNFSLTTDIWTDSQQMKSFLGITIHYIQSLSMKSGIIGVIELNESHTANYISQEMLKCLSEWDIPIDKIMAVVSDNGANITKAVKDSFGTYKYVPCFAHTINLIVEKSISNTTSLIDLLSNVREIVKHFKRSTFLSDELRKKQINQGIKDGAVKKLILDVSTRWNSVFYMLQRFVELSKIISEIMLTRPNGPEMISARQLQEIHDVILVLRPLEMVTAEMSAESYVTISKVLPIVSCLNNGVSSQLPKSDVGESLKNAVIAQLNRRFGNIEIFNLCPVATLLDPRFKNLHFKDPVACANAIKHLKEMVSNNRMVLSSSS</sequence>
<evidence type="ECO:0000256" key="3">
    <source>
        <dbReference type="ARBA" id="ARBA00022771"/>
    </source>
</evidence>
<name>A0A8R2B269_ACYPI</name>
<keyword evidence="6" id="KW-0804">Transcription</keyword>
<reference evidence="10" key="2">
    <citation type="submission" date="2022-06" db="UniProtKB">
        <authorList>
            <consortium name="EnsemblMetazoa"/>
        </authorList>
    </citation>
    <scope>IDENTIFICATION</scope>
</reference>
<keyword evidence="5" id="KW-0805">Transcription regulation</keyword>
<evidence type="ECO:0000256" key="5">
    <source>
        <dbReference type="ARBA" id="ARBA00023015"/>
    </source>
</evidence>